<dbReference type="PANTHER" id="PTHR43420:SF44">
    <property type="entry name" value="ACETYLTRANSFERASE YPEA"/>
    <property type="match status" value="1"/>
</dbReference>
<dbReference type="CDD" id="cd04301">
    <property type="entry name" value="NAT_SF"/>
    <property type="match status" value="1"/>
</dbReference>
<dbReference type="GO" id="GO:0016747">
    <property type="term" value="F:acyltransferase activity, transferring groups other than amino-acyl groups"/>
    <property type="evidence" value="ECO:0007669"/>
    <property type="project" value="InterPro"/>
</dbReference>
<dbReference type="PROSITE" id="PS51186">
    <property type="entry name" value="GNAT"/>
    <property type="match status" value="2"/>
</dbReference>
<reference evidence="4" key="1">
    <citation type="submission" date="2017-05" db="EMBL/GenBank/DDBJ databases">
        <title>The Genome Sequence of Enterococcus sp. 9E7_DIV0242.</title>
        <authorList>
            <consortium name="The Broad Institute Genomics Platform"/>
            <consortium name="The Broad Institute Genomic Center for Infectious Diseases"/>
            <person name="Earl A."/>
            <person name="Manson A."/>
            <person name="Schwartman J."/>
            <person name="Gilmore M."/>
            <person name="Abouelleil A."/>
            <person name="Cao P."/>
            <person name="Chapman S."/>
            <person name="Cusick C."/>
            <person name="Shea T."/>
            <person name="Young S."/>
            <person name="Neafsey D."/>
            <person name="Nusbaum C."/>
            <person name="Birren B."/>
        </authorList>
    </citation>
    <scope>NUCLEOTIDE SEQUENCE [LARGE SCALE GENOMIC DNA]</scope>
    <source>
        <strain evidence="4">9E7_DIV0242</strain>
    </source>
</reference>
<accession>A0A242KBT3</accession>
<evidence type="ECO:0000313" key="6">
    <source>
        <dbReference type="Proteomes" id="UP000195141"/>
    </source>
</evidence>
<dbReference type="InterPro" id="IPR016181">
    <property type="entry name" value="Acyl_CoA_acyltransferase"/>
</dbReference>
<dbReference type="PANTHER" id="PTHR43420">
    <property type="entry name" value="ACETYLTRANSFERASE"/>
    <property type="match status" value="1"/>
</dbReference>
<dbReference type="SUPFAM" id="SSF55729">
    <property type="entry name" value="Acyl-CoA N-acyltransferases (Nat)"/>
    <property type="match status" value="2"/>
</dbReference>
<protein>
    <recommendedName>
        <fullName evidence="3">N-acetyltransferase domain-containing protein</fullName>
    </recommendedName>
</protein>
<reference evidence="5" key="2">
    <citation type="submission" date="2017-05" db="EMBL/GenBank/DDBJ databases">
        <authorList>
            <consortium name="The Broad Institute Genomics Platform"/>
            <consortium name="The Broad Institute Genomic Center for Infectious Diseases"/>
            <person name="Earl A."/>
            <person name="Manson A."/>
            <person name="Schwartman J."/>
            <person name="Gilmore M."/>
            <person name="Abouelleil A."/>
            <person name="Cao P."/>
            <person name="Chapman S."/>
            <person name="Cusick C."/>
            <person name="Shea T."/>
            <person name="Young S."/>
            <person name="Neafsey D."/>
            <person name="Nusbaum C."/>
            <person name="Birren B."/>
        </authorList>
    </citation>
    <scope>NUCLEOTIDE SEQUENCE</scope>
    <source>
        <strain evidence="5">9E7_DIV0242</strain>
    </source>
</reference>
<evidence type="ECO:0000313" key="4">
    <source>
        <dbReference type="EMBL" id="OTP18612.1"/>
    </source>
</evidence>
<dbReference type="Pfam" id="PF00583">
    <property type="entry name" value="Acetyltransf_1"/>
    <property type="match status" value="1"/>
</dbReference>
<dbReference type="Pfam" id="PF13673">
    <property type="entry name" value="Acetyltransf_10"/>
    <property type="match status" value="1"/>
</dbReference>
<evidence type="ECO:0000256" key="2">
    <source>
        <dbReference type="ARBA" id="ARBA00023315"/>
    </source>
</evidence>
<dbReference type="RefSeq" id="WP_086347583.1">
    <property type="nucleotide sequence ID" value="NZ_CP147247.1"/>
</dbReference>
<keyword evidence="6" id="KW-1185">Reference proteome</keyword>
<keyword evidence="2" id="KW-0012">Acyltransferase</keyword>
<reference evidence="5" key="3">
    <citation type="submission" date="2024-03" db="EMBL/GenBank/DDBJ databases">
        <title>The Genome Sequence of Enterococcus sp. DIV0242b.</title>
        <authorList>
            <consortium name="The Broad Institute Genomics Platform"/>
            <consortium name="The Broad Institute Microbial Omics Core"/>
            <consortium name="The Broad Institute Genomic Center for Infectious Diseases"/>
            <person name="Earl A."/>
            <person name="Manson A."/>
            <person name="Gilmore M."/>
            <person name="Schwartman J."/>
            <person name="Shea T."/>
            <person name="Abouelleil A."/>
            <person name="Cao P."/>
            <person name="Chapman S."/>
            <person name="Cusick C."/>
            <person name="Young S."/>
            <person name="Neafsey D."/>
            <person name="Nusbaum C."/>
            <person name="Birren B."/>
        </authorList>
    </citation>
    <scope>NUCLEOTIDE SEQUENCE</scope>
    <source>
        <strain evidence="5">9E7_DIV0242</strain>
    </source>
</reference>
<dbReference type="InterPro" id="IPR000182">
    <property type="entry name" value="GNAT_dom"/>
</dbReference>
<dbReference type="EMBL" id="CP147247">
    <property type="protein sequence ID" value="WYJ88673.1"/>
    <property type="molecule type" value="Genomic_DNA"/>
</dbReference>
<evidence type="ECO:0000313" key="5">
    <source>
        <dbReference type="EMBL" id="WYJ88673.1"/>
    </source>
</evidence>
<name>A0A242KBT3_9ENTE</name>
<dbReference type="OrthoDB" id="4228396at2"/>
<organism evidence="4">
    <name type="scientific">Candidatus Enterococcus clewellii</name>
    <dbReference type="NCBI Taxonomy" id="1834193"/>
    <lineage>
        <taxon>Bacteria</taxon>
        <taxon>Bacillati</taxon>
        <taxon>Bacillota</taxon>
        <taxon>Bacilli</taxon>
        <taxon>Lactobacillales</taxon>
        <taxon>Enterococcaceae</taxon>
        <taxon>Enterococcus</taxon>
    </lineage>
</organism>
<dbReference type="AlphaFoldDB" id="A0A242KBT3"/>
<proteinExistence type="predicted"/>
<evidence type="ECO:0000259" key="3">
    <source>
        <dbReference type="PROSITE" id="PS51186"/>
    </source>
</evidence>
<gene>
    <name evidence="5" type="ORF">A5888_000392</name>
    <name evidence="4" type="ORF">A5888_000426</name>
</gene>
<dbReference type="EMBL" id="NGMM01000001">
    <property type="protein sequence ID" value="OTP18612.1"/>
    <property type="molecule type" value="Genomic_DNA"/>
</dbReference>
<evidence type="ECO:0000256" key="1">
    <source>
        <dbReference type="ARBA" id="ARBA00022679"/>
    </source>
</evidence>
<keyword evidence="1" id="KW-0808">Transferase</keyword>
<dbReference type="InterPro" id="IPR050680">
    <property type="entry name" value="YpeA/RimI_acetyltransf"/>
</dbReference>
<sequence>MDYRYQKLEGVDTPLLYQTFLAAFSDYAVDLTLSYEDYKKMLERRGLTKHISIGAYQQSDYSLIGMILNGLREWQGKRTAYDLMTGVAPDHRKLGVTKKMFAEVLTVLKEEQVEQYLLEVLQENQAAVSLYKNQGFEITRAFSVFKGSKEELLKRSIPDTKDVSILDAIERLDWKQLSNFWDFQPSWQNSIASICAVEKAFCCVAVFHSGQIIGYGLIDKKTGDIPQLAVHRSYRRQGIGKSLVVALANQAEVQSVSMINVDDQCDEMVQFLRHLNFTLTTKQYEMMLTLKNMK</sequence>
<dbReference type="Gene3D" id="3.40.630.30">
    <property type="match status" value="2"/>
</dbReference>
<feature type="domain" description="N-acetyltransferase" evidence="3">
    <location>
        <begin position="3"/>
        <end position="158"/>
    </location>
</feature>
<feature type="domain" description="N-acetyltransferase" evidence="3">
    <location>
        <begin position="158"/>
        <end position="291"/>
    </location>
</feature>
<dbReference type="Proteomes" id="UP000195141">
    <property type="component" value="Chromosome"/>
</dbReference>